<evidence type="ECO:0000313" key="8">
    <source>
        <dbReference type="Proteomes" id="UP000008311"/>
    </source>
</evidence>
<gene>
    <name evidence="7" type="ORF">RCOM_1618800</name>
</gene>
<evidence type="ECO:0000256" key="2">
    <source>
        <dbReference type="ARBA" id="ARBA00006840"/>
    </source>
</evidence>
<dbReference type="Pfam" id="PF00335">
    <property type="entry name" value="Tetraspanin"/>
    <property type="match status" value="1"/>
</dbReference>
<evidence type="ECO:0000256" key="3">
    <source>
        <dbReference type="ARBA" id="ARBA00022692"/>
    </source>
</evidence>
<proteinExistence type="inferred from homology"/>
<dbReference type="EMBL" id="EQ973775">
    <property type="protein sequence ID" value="EEF50678.1"/>
    <property type="molecule type" value="Genomic_DNA"/>
</dbReference>
<evidence type="ECO:0000256" key="5">
    <source>
        <dbReference type="ARBA" id="ARBA00023136"/>
    </source>
</evidence>
<feature type="transmembrane region" description="Helical" evidence="6">
    <location>
        <begin position="431"/>
        <end position="451"/>
    </location>
</feature>
<sequence>MARISNILIVALNAIFLLIGLCLIIYGISSHMHHRSSSAIAALTACQKFLLNALLILGVFVALVSLLGLTGAYHKNNWLLVLYLILLFFMIVGAVIFMIFLFAVTNETAGKVVSHRGFKEYRLGDYSHWLQNHFAKGNNWEIFRSCLVDSQACSAFSSDDNEDQEHEDFLKANFSPLQSGCCKPPIYCGLEYKNATFWVVPKSGLAIKESDCTSWSNDQNKLCYNCLAAICTGLYFFVGSNSQCEKGVENELLIMGAALVLVSLLGLIGSCYGINFFLIFYLIVMFLLILGLICFTFFTIFVTNEAVGKAASRTKIMNFNSWIRDHFVNDRNWHQIRDCLVDAKVCKSLGADVDPHVSDFYKKNLSPIQSGCCKPPNECGFEHQNATFWLKPKAGAVKNRDCTTWNNQQTTLCYNCESCKDGVVDNIRHKWQVLAIANACITVLLIILYSIGCCAKRNNSAENSYGKYRGGYRSYP</sequence>
<dbReference type="STRING" id="3988.B9RE70"/>
<dbReference type="PRINTS" id="PR00259">
    <property type="entry name" value="TMFOUR"/>
</dbReference>
<feature type="transmembrane region" description="Helical" evidence="6">
    <location>
        <begin position="252"/>
        <end position="272"/>
    </location>
</feature>
<feature type="transmembrane region" description="Helical" evidence="6">
    <location>
        <begin position="80"/>
        <end position="104"/>
    </location>
</feature>
<dbReference type="GO" id="GO:0009506">
    <property type="term" value="C:plasmodesma"/>
    <property type="evidence" value="ECO:0000318"/>
    <property type="project" value="GO_Central"/>
</dbReference>
<reference evidence="8" key="1">
    <citation type="journal article" date="2010" name="Nat. Biotechnol.">
        <title>Draft genome sequence of the oilseed species Ricinus communis.</title>
        <authorList>
            <person name="Chan A.P."/>
            <person name="Crabtree J."/>
            <person name="Zhao Q."/>
            <person name="Lorenzi H."/>
            <person name="Orvis J."/>
            <person name="Puiu D."/>
            <person name="Melake-Berhan A."/>
            <person name="Jones K.M."/>
            <person name="Redman J."/>
            <person name="Chen G."/>
            <person name="Cahoon E.B."/>
            <person name="Gedil M."/>
            <person name="Stanke M."/>
            <person name="Haas B.J."/>
            <person name="Wortman J.R."/>
            <person name="Fraser-Liggett C.M."/>
            <person name="Ravel J."/>
            <person name="Rabinowicz P.D."/>
        </authorList>
    </citation>
    <scope>NUCLEOTIDE SEQUENCE [LARGE SCALE GENOMIC DNA]</scope>
    <source>
        <strain evidence="8">cv. Hale</strain>
    </source>
</reference>
<evidence type="ECO:0000256" key="6">
    <source>
        <dbReference type="SAM" id="Phobius"/>
    </source>
</evidence>
<evidence type="ECO:0000256" key="4">
    <source>
        <dbReference type="ARBA" id="ARBA00022989"/>
    </source>
</evidence>
<dbReference type="GO" id="GO:0009734">
    <property type="term" value="P:auxin-activated signaling pathway"/>
    <property type="evidence" value="ECO:0007669"/>
    <property type="project" value="InterPro"/>
</dbReference>
<comment type="subcellular location">
    <subcellularLocation>
        <location evidence="1">Membrane</location>
        <topology evidence="1">Multi-pass membrane protein</topology>
    </subcellularLocation>
</comment>
<evidence type="ECO:0000313" key="7">
    <source>
        <dbReference type="EMBL" id="EEF50678.1"/>
    </source>
</evidence>
<dbReference type="PANTHER" id="PTHR32191">
    <property type="entry name" value="TETRASPANIN-8-RELATED"/>
    <property type="match status" value="1"/>
</dbReference>
<dbReference type="Proteomes" id="UP000008311">
    <property type="component" value="Unassembled WGS sequence"/>
</dbReference>
<feature type="transmembrane region" description="Helical" evidence="6">
    <location>
        <begin position="6"/>
        <end position="28"/>
    </location>
</feature>
<protein>
    <recommendedName>
        <fullName evidence="9">Senescence-associated protein</fullName>
    </recommendedName>
</protein>
<feature type="transmembrane region" description="Helical" evidence="6">
    <location>
        <begin position="49"/>
        <end position="74"/>
    </location>
</feature>
<dbReference type="InterPro" id="IPR044991">
    <property type="entry name" value="TET_plant"/>
</dbReference>
<dbReference type="InterPro" id="IPR018499">
    <property type="entry name" value="Tetraspanin/Peripherin"/>
</dbReference>
<dbReference type="InParanoid" id="B9RE70"/>
<keyword evidence="5 6" id="KW-0472">Membrane</keyword>
<feature type="transmembrane region" description="Helical" evidence="6">
    <location>
        <begin position="222"/>
        <end position="240"/>
    </location>
</feature>
<dbReference type="GO" id="GO:0005886">
    <property type="term" value="C:plasma membrane"/>
    <property type="evidence" value="ECO:0000318"/>
    <property type="project" value="GO_Central"/>
</dbReference>
<accession>B9RE70</accession>
<dbReference type="AlphaFoldDB" id="B9RE70"/>
<comment type="similarity">
    <text evidence="2">Belongs to the tetraspanin (TM4SF) family.</text>
</comment>
<keyword evidence="3 6" id="KW-0812">Transmembrane</keyword>
<dbReference type="eggNOG" id="ENOG502QTNI">
    <property type="taxonomic scope" value="Eukaryota"/>
</dbReference>
<organism evidence="7 8">
    <name type="scientific">Ricinus communis</name>
    <name type="common">Castor bean</name>
    <dbReference type="NCBI Taxonomy" id="3988"/>
    <lineage>
        <taxon>Eukaryota</taxon>
        <taxon>Viridiplantae</taxon>
        <taxon>Streptophyta</taxon>
        <taxon>Embryophyta</taxon>
        <taxon>Tracheophyta</taxon>
        <taxon>Spermatophyta</taxon>
        <taxon>Magnoliopsida</taxon>
        <taxon>eudicotyledons</taxon>
        <taxon>Gunneridae</taxon>
        <taxon>Pentapetalae</taxon>
        <taxon>rosids</taxon>
        <taxon>fabids</taxon>
        <taxon>Malpighiales</taxon>
        <taxon>Euphorbiaceae</taxon>
        <taxon>Acalyphoideae</taxon>
        <taxon>Acalypheae</taxon>
        <taxon>Ricinus</taxon>
    </lineage>
</organism>
<keyword evidence="4 6" id="KW-1133">Transmembrane helix</keyword>
<evidence type="ECO:0008006" key="9">
    <source>
        <dbReference type="Google" id="ProtNLM"/>
    </source>
</evidence>
<name>B9RE70_RICCO</name>
<keyword evidence="8" id="KW-1185">Reference proteome</keyword>
<feature type="transmembrane region" description="Helical" evidence="6">
    <location>
        <begin position="279"/>
        <end position="302"/>
    </location>
</feature>
<evidence type="ECO:0000256" key="1">
    <source>
        <dbReference type="ARBA" id="ARBA00004141"/>
    </source>
</evidence>